<sequence>MDQATTLINQFKDQAALLDQFFTPWQKLALLVVVGQSHAKERLNN</sequence>
<reference evidence="1 2" key="1">
    <citation type="journal article" date="2008" name="Nature">
        <title>The genome of the model beetle and pest Tribolium castaneum.</title>
        <authorList>
            <consortium name="Tribolium Genome Sequencing Consortium"/>
            <person name="Richards S."/>
            <person name="Gibbs R.A."/>
            <person name="Weinstock G.M."/>
            <person name="Brown S.J."/>
            <person name="Denell R."/>
            <person name="Beeman R.W."/>
            <person name="Gibbs R."/>
            <person name="Beeman R.W."/>
            <person name="Brown S.J."/>
            <person name="Bucher G."/>
            <person name="Friedrich M."/>
            <person name="Grimmelikhuijzen C.J."/>
            <person name="Klingler M."/>
            <person name="Lorenzen M."/>
            <person name="Richards S."/>
            <person name="Roth S."/>
            <person name="Schroder R."/>
            <person name="Tautz D."/>
            <person name="Zdobnov E.M."/>
            <person name="Muzny D."/>
            <person name="Gibbs R.A."/>
            <person name="Weinstock G.M."/>
            <person name="Attaway T."/>
            <person name="Bell S."/>
            <person name="Buhay C.J."/>
            <person name="Chandrabose M.N."/>
            <person name="Chavez D."/>
            <person name="Clerk-Blankenburg K.P."/>
            <person name="Cree A."/>
            <person name="Dao M."/>
            <person name="Davis C."/>
            <person name="Chacko J."/>
            <person name="Dinh H."/>
            <person name="Dugan-Rocha S."/>
            <person name="Fowler G."/>
            <person name="Garner T.T."/>
            <person name="Garnes J."/>
            <person name="Gnirke A."/>
            <person name="Hawes A."/>
            <person name="Hernandez J."/>
            <person name="Hines S."/>
            <person name="Holder M."/>
            <person name="Hume J."/>
            <person name="Jhangiani S.N."/>
            <person name="Joshi V."/>
            <person name="Khan Z.M."/>
            <person name="Jackson L."/>
            <person name="Kovar C."/>
            <person name="Kowis A."/>
            <person name="Lee S."/>
            <person name="Lewis L.R."/>
            <person name="Margolis J."/>
            <person name="Morgan M."/>
            <person name="Nazareth L.V."/>
            <person name="Nguyen N."/>
            <person name="Okwuonu G."/>
            <person name="Parker D."/>
            <person name="Richards S."/>
            <person name="Ruiz S.J."/>
            <person name="Santibanez J."/>
            <person name="Savard J."/>
            <person name="Scherer S.E."/>
            <person name="Schneider B."/>
            <person name="Sodergren E."/>
            <person name="Tautz D."/>
            <person name="Vattahil S."/>
            <person name="Villasana D."/>
            <person name="White C.S."/>
            <person name="Wright R."/>
            <person name="Park Y."/>
            <person name="Beeman R.W."/>
            <person name="Lord J."/>
            <person name="Oppert B."/>
            <person name="Lorenzen M."/>
            <person name="Brown S."/>
            <person name="Wang L."/>
            <person name="Savard J."/>
            <person name="Tautz D."/>
            <person name="Richards S."/>
            <person name="Weinstock G."/>
            <person name="Gibbs R.A."/>
            <person name="Liu Y."/>
            <person name="Worley K."/>
            <person name="Weinstock G."/>
            <person name="Elsik C.G."/>
            <person name="Reese J.T."/>
            <person name="Elhaik E."/>
            <person name="Landan G."/>
            <person name="Graur D."/>
            <person name="Arensburger P."/>
            <person name="Atkinson P."/>
            <person name="Beeman R.W."/>
            <person name="Beidler J."/>
            <person name="Brown S.J."/>
            <person name="Demuth J.P."/>
            <person name="Drury D.W."/>
            <person name="Du Y.Z."/>
            <person name="Fujiwara H."/>
            <person name="Lorenzen M."/>
            <person name="Maselli V."/>
            <person name="Osanai M."/>
            <person name="Park Y."/>
            <person name="Robertson H.M."/>
            <person name="Tu Z."/>
            <person name="Wang J.J."/>
            <person name="Wang S."/>
            <person name="Richards S."/>
            <person name="Song H."/>
            <person name="Zhang L."/>
            <person name="Sodergren E."/>
            <person name="Werner D."/>
            <person name="Stanke M."/>
            <person name="Morgenstern B."/>
            <person name="Solovyev V."/>
            <person name="Kosarev P."/>
            <person name="Brown G."/>
            <person name="Chen H.C."/>
            <person name="Ermolaeva O."/>
            <person name="Hlavina W."/>
            <person name="Kapustin Y."/>
            <person name="Kiryutin B."/>
            <person name="Kitts P."/>
            <person name="Maglott D."/>
            <person name="Pruitt K."/>
            <person name="Sapojnikov V."/>
            <person name="Souvorov A."/>
            <person name="Mackey A.J."/>
            <person name="Waterhouse R.M."/>
            <person name="Wyder S."/>
            <person name="Zdobnov E.M."/>
            <person name="Zdobnov E.M."/>
            <person name="Wyder S."/>
            <person name="Kriventseva E.V."/>
            <person name="Kadowaki T."/>
            <person name="Bork P."/>
            <person name="Aranda M."/>
            <person name="Bao R."/>
            <person name="Beermann A."/>
            <person name="Berns N."/>
            <person name="Bolognesi R."/>
            <person name="Bonneton F."/>
            <person name="Bopp D."/>
            <person name="Brown S.J."/>
            <person name="Bucher G."/>
            <person name="Butts T."/>
            <person name="Chaumot A."/>
            <person name="Denell R.E."/>
            <person name="Ferrier D.E."/>
            <person name="Friedrich M."/>
            <person name="Gordon C.M."/>
            <person name="Jindra M."/>
            <person name="Klingler M."/>
            <person name="Lan Q."/>
            <person name="Lattorff H.M."/>
            <person name="Laudet V."/>
            <person name="von Levetsow C."/>
            <person name="Liu Z."/>
            <person name="Lutz R."/>
            <person name="Lynch J.A."/>
            <person name="da Fonseca R.N."/>
            <person name="Posnien N."/>
            <person name="Reuter R."/>
            <person name="Roth S."/>
            <person name="Savard J."/>
            <person name="Schinko J.B."/>
            <person name="Schmitt C."/>
            <person name="Schoppmeier M."/>
            <person name="Schroder R."/>
            <person name="Shippy T.D."/>
            <person name="Simonnet F."/>
            <person name="Marques-Souza H."/>
            <person name="Tautz D."/>
            <person name="Tomoyasu Y."/>
            <person name="Trauner J."/>
            <person name="Van der Zee M."/>
            <person name="Vervoort M."/>
            <person name="Wittkopp N."/>
            <person name="Wimmer E.A."/>
            <person name="Yang X."/>
            <person name="Jones A.K."/>
            <person name="Sattelle D.B."/>
            <person name="Ebert P.R."/>
            <person name="Nelson D."/>
            <person name="Scott J.G."/>
            <person name="Beeman R.W."/>
            <person name="Muthukrishnan S."/>
            <person name="Kramer K.J."/>
            <person name="Arakane Y."/>
            <person name="Beeman R.W."/>
            <person name="Zhu Q."/>
            <person name="Hogenkamp D."/>
            <person name="Dixit R."/>
            <person name="Oppert B."/>
            <person name="Jiang H."/>
            <person name="Zou Z."/>
            <person name="Marshall J."/>
            <person name="Elpidina E."/>
            <person name="Vinokurov K."/>
            <person name="Oppert C."/>
            <person name="Zou Z."/>
            <person name="Evans J."/>
            <person name="Lu Z."/>
            <person name="Zhao P."/>
            <person name="Sumathipala N."/>
            <person name="Altincicek B."/>
            <person name="Vilcinskas A."/>
            <person name="Williams M."/>
            <person name="Hultmark D."/>
            <person name="Hetru C."/>
            <person name="Jiang H."/>
            <person name="Grimmelikhuijzen C.J."/>
            <person name="Hauser F."/>
            <person name="Cazzamali G."/>
            <person name="Williamson M."/>
            <person name="Park Y."/>
            <person name="Li B."/>
            <person name="Tanaka Y."/>
            <person name="Predel R."/>
            <person name="Neupert S."/>
            <person name="Schachtner J."/>
            <person name="Verleyen P."/>
            <person name="Raible F."/>
            <person name="Bork P."/>
            <person name="Friedrich M."/>
            <person name="Walden K.K."/>
            <person name="Robertson H.M."/>
            <person name="Angeli S."/>
            <person name="Foret S."/>
            <person name="Bucher G."/>
            <person name="Schuetz S."/>
            <person name="Maleszka R."/>
            <person name="Wimmer E.A."/>
            <person name="Beeman R.W."/>
            <person name="Lorenzen M."/>
            <person name="Tomoyasu Y."/>
            <person name="Miller S.C."/>
            <person name="Grossmann D."/>
            <person name="Bucher G."/>
        </authorList>
    </citation>
    <scope>NUCLEOTIDE SEQUENCE [LARGE SCALE GENOMIC DNA]</scope>
    <source>
        <strain evidence="1 2">Georgia GA2</strain>
    </source>
</reference>
<evidence type="ECO:0000313" key="1">
    <source>
        <dbReference type="EMBL" id="KYB25383.1"/>
    </source>
</evidence>
<name>A0A139WBV4_TRICA</name>
<evidence type="ECO:0000313" key="2">
    <source>
        <dbReference type="Proteomes" id="UP000007266"/>
    </source>
</evidence>
<dbReference type="AlphaFoldDB" id="A0A139WBV4"/>
<keyword evidence="2" id="KW-1185">Reference proteome</keyword>
<organism evidence="1 2">
    <name type="scientific">Tribolium castaneum</name>
    <name type="common">Red flour beetle</name>
    <dbReference type="NCBI Taxonomy" id="7070"/>
    <lineage>
        <taxon>Eukaryota</taxon>
        <taxon>Metazoa</taxon>
        <taxon>Ecdysozoa</taxon>
        <taxon>Arthropoda</taxon>
        <taxon>Hexapoda</taxon>
        <taxon>Insecta</taxon>
        <taxon>Pterygota</taxon>
        <taxon>Neoptera</taxon>
        <taxon>Endopterygota</taxon>
        <taxon>Coleoptera</taxon>
        <taxon>Polyphaga</taxon>
        <taxon>Cucujiformia</taxon>
        <taxon>Tenebrionidae</taxon>
        <taxon>Tenebrionidae incertae sedis</taxon>
        <taxon>Tribolium</taxon>
    </lineage>
</organism>
<reference evidence="1 2" key="2">
    <citation type="journal article" date="2010" name="Nucleic Acids Res.">
        <title>BeetleBase in 2010: revisions to provide comprehensive genomic information for Tribolium castaneum.</title>
        <authorList>
            <person name="Kim H.S."/>
            <person name="Murphy T."/>
            <person name="Xia J."/>
            <person name="Caragea D."/>
            <person name="Park Y."/>
            <person name="Beeman R.W."/>
            <person name="Lorenzen M.D."/>
            <person name="Butcher S."/>
            <person name="Manak J.R."/>
            <person name="Brown S.J."/>
        </authorList>
    </citation>
    <scope>GENOME REANNOTATION</scope>
    <source>
        <strain evidence="1 2">Georgia GA2</strain>
    </source>
</reference>
<dbReference type="EMBL" id="KQ971372">
    <property type="protein sequence ID" value="KYB25383.1"/>
    <property type="molecule type" value="Genomic_DNA"/>
</dbReference>
<accession>A0A139WBV4</accession>
<dbReference type="Proteomes" id="UP000007266">
    <property type="component" value="Linkage group 9"/>
</dbReference>
<proteinExistence type="predicted"/>
<gene>
    <name evidence="1" type="primary">AUGUSTUS-3.0.2_34447</name>
    <name evidence="1" type="ORF">TcasGA2_TC034447</name>
</gene>
<dbReference type="InParanoid" id="A0A139WBV4"/>
<protein>
    <submittedName>
        <fullName evidence="1">Uncharacterized protein</fullName>
    </submittedName>
</protein>